<dbReference type="SUPFAM" id="SSF57701">
    <property type="entry name" value="Zn2/Cys6 DNA-binding domain"/>
    <property type="match status" value="1"/>
</dbReference>
<evidence type="ECO:0000259" key="3">
    <source>
        <dbReference type="PROSITE" id="PS50048"/>
    </source>
</evidence>
<dbReference type="Gene3D" id="4.10.240.10">
    <property type="entry name" value="Zn(2)-C6 fungal-type DNA-binding domain"/>
    <property type="match status" value="1"/>
</dbReference>
<dbReference type="PANTHER" id="PTHR47784">
    <property type="entry name" value="STEROL UPTAKE CONTROL PROTEIN 2"/>
    <property type="match status" value="1"/>
</dbReference>
<dbReference type="EMBL" id="JAXOVC010000010">
    <property type="protein sequence ID" value="KAK4496306.1"/>
    <property type="molecule type" value="Genomic_DNA"/>
</dbReference>
<dbReference type="PANTHER" id="PTHR47784:SF5">
    <property type="entry name" value="STEROL UPTAKE CONTROL PROTEIN 2"/>
    <property type="match status" value="1"/>
</dbReference>
<reference evidence="4 5" key="1">
    <citation type="journal article" date="2023" name="G3 (Bethesda)">
        <title>A chromosome-level genome assembly of Zasmidium syzygii isolated from banana leaves.</title>
        <authorList>
            <person name="van Westerhoven A.C."/>
            <person name="Mehrabi R."/>
            <person name="Talebi R."/>
            <person name="Steentjes M.B.F."/>
            <person name="Corcolon B."/>
            <person name="Chong P.A."/>
            <person name="Kema G.H.J."/>
            <person name="Seidl M.F."/>
        </authorList>
    </citation>
    <scope>NUCLEOTIDE SEQUENCE [LARGE SCALE GENOMIC DNA]</scope>
    <source>
        <strain evidence="4 5">P124</strain>
    </source>
</reference>
<evidence type="ECO:0000313" key="5">
    <source>
        <dbReference type="Proteomes" id="UP001305779"/>
    </source>
</evidence>
<sequence length="470" mass="51910">MPSSSNTFALQPGAIPVFDSHTLAQADRSVMESRAPRVGHKKSRKGCAQCKRRHVKCNEESPCSNCVRHGVACSLAGGPYVPRDDAKARRKSTASSDHTNPSRTASLEASVNNTGSTSTVDSPSAPSPFTVLTGLIDRPISGPGQEQNWQLDLQLMHHYMSNTKFILTETQEMDFILRIWQEELPKVAFTCDYVMHGLLGFSALHKAFLDPETAQTLQASAVDHLDKALVLYRRDSSIGTPESANAKFAFTWLVALFAYAIPPSVPPIDAMVELFLLVKGIDAILSETWYWVAQGPFAAILTRGFQEAITLLPDGRTSIYTIPDGMDFGLAHLDFMLGVDAMIPADRRVCAVVLAELKQIYDSVLRSDGSCSVASILCFPKQDPVAFAELIRRRVPQALIVLSYYCVLMDVLDNRWWINGWSSRVITDVMGSLDEPWKHWIEWPVESILYKQATTAGPGTADMAIDRMLV</sequence>
<evidence type="ECO:0000313" key="4">
    <source>
        <dbReference type="EMBL" id="KAK4496306.1"/>
    </source>
</evidence>
<dbReference type="InterPro" id="IPR036864">
    <property type="entry name" value="Zn2-C6_fun-type_DNA-bd_sf"/>
</dbReference>
<name>A0ABR0E4F9_ZASCE</name>
<dbReference type="Pfam" id="PF00172">
    <property type="entry name" value="Zn_clus"/>
    <property type="match status" value="1"/>
</dbReference>
<accession>A0ABR0E4F9</accession>
<gene>
    <name evidence="4" type="ORF">PRZ48_012286</name>
</gene>
<feature type="compositionally biased region" description="Polar residues" evidence="2">
    <location>
        <begin position="93"/>
        <end position="124"/>
    </location>
</feature>
<organism evidence="4 5">
    <name type="scientific">Zasmidium cellare</name>
    <name type="common">Wine cellar mold</name>
    <name type="synonym">Racodium cellare</name>
    <dbReference type="NCBI Taxonomy" id="395010"/>
    <lineage>
        <taxon>Eukaryota</taxon>
        <taxon>Fungi</taxon>
        <taxon>Dikarya</taxon>
        <taxon>Ascomycota</taxon>
        <taxon>Pezizomycotina</taxon>
        <taxon>Dothideomycetes</taxon>
        <taxon>Dothideomycetidae</taxon>
        <taxon>Mycosphaerellales</taxon>
        <taxon>Mycosphaerellaceae</taxon>
        <taxon>Zasmidium</taxon>
    </lineage>
</organism>
<evidence type="ECO:0000256" key="1">
    <source>
        <dbReference type="ARBA" id="ARBA00023242"/>
    </source>
</evidence>
<dbReference type="InterPro" id="IPR053157">
    <property type="entry name" value="Sterol_Uptake_Regulator"/>
</dbReference>
<dbReference type="PROSITE" id="PS00463">
    <property type="entry name" value="ZN2_CY6_FUNGAL_1"/>
    <property type="match status" value="1"/>
</dbReference>
<keyword evidence="1" id="KW-0539">Nucleus</keyword>
<dbReference type="InterPro" id="IPR001138">
    <property type="entry name" value="Zn2Cys6_DnaBD"/>
</dbReference>
<feature type="domain" description="Zn(2)-C6 fungal-type" evidence="3">
    <location>
        <begin position="46"/>
        <end position="75"/>
    </location>
</feature>
<dbReference type="Proteomes" id="UP001305779">
    <property type="component" value="Unassembled WGS sequence"/>
</dbReference>
<dbReference type="PROSITE" id="PS50048">
    <property type="entry name" value="ZN2_CY6_FUNGAL_2"/>
    <property type="match status" value="1"/>
</dbReference>
<comment type="caution">
    <text evidence="4">The sequence shown here is derived from an EMBL/GenBank/DDBJ whole genome shotgun (WGS) entry which is preliminary data.</text>
</comment>
<dbReference type="SMART" id="SM00066">
    <property type="entry name" value="GAL4"/>
    <property type="match status" value="1"/>
</dbReference>
<protein>
    <recommendedName>
        <fullName evidence="3">Zn(2)-C6 fungal-type domain-containing protein</fullName>
    </recommendedName>
</protein>
<evidence type="ECO:0000256" key="2">
    <source>
        <dbReference type="SAM" id="MobiDB-lite"/>
    </source>
</evidence>
<proteinExistence type="predicted"/>
<feature type="region of interest" description="Disordered" evidence="2">
    <location>
        <begin position="78"/>
        <end position="126"/>
    </location>
</feature>
<dbReference type="CDD" id="cd00067">
    <property type="entry name" value="GAL4"/>
    <property type="match status" value="1"/>
</dbReference>
<keyword evidence="5" id="KW-1185">Reference proteome</keyword>